<dbReference type="EMBL" id="JAGIZQ010000002">
    <property type="protein sequence ID" value="KAH6641860.1"/>
    <property type="molecule type" value="Genomic_DNA"/>
</dbReference>
<accession>A0ACB7PK01</accession>
<protein>
    <submittedName>
        <fullName evidence="1">Uncharacterized protein</fullName>
    </submittedName>
</protein>
<gene>
    <name evidence="1" type="ORF">F5144DRAFT_600448</name>
</gene>
<reference evidence="1 2" key="1">
    <citation type="journal article" date="2021" name="Nat. Commun.">
        <title>Genetic determinants of endophytism in the Arabidopsis root mycobiome.</title>
        <authorList>
            <person name="Mesny F."/>
            <person name="Miyauchi S."/>
            <person name="Thiergart T."/>
            <person name="Pickel B."/>
            <person name="Atanasova L."/>
            <person name="Karlsson M."/>
            <person name="Huettel B."/>
            <person name="Barry K.W."/>
            <person name="Haridas S."/>
            <person name="Chen C."/>
            <person name="Bauer D."/>
            <person name="Andreopoulos W."/>
            <person name="Pangilinan J."/>
            <person name="LaButti K."/>
            <person name="Riley R."/>
            <person name="Lipzen A."/>
            <person name="Clum A."/>
            <person name="Drula E."/>
            <person name="Henrissat B."/>
            <person name="Kohler A."/>
            <person name="Grigoriev I.V."/>
            <person name="Martin F.M."/>
            <person name="Hacquard S."/>
        </authorList>
    </citation>
    <scope>NUCLEOTIDE SEQUENCE [LARGE SCALE GENOMIC DNA]</scope>
    <source>
        <strain evidence="1 2">MPI-SDFR-AT-0079</strain>
    </source>
</reference>
<organism evidence="1 2">
    <name type="scientific">Chaetomium tenue</name>
    <dbReference type="NCBI Taxonomy" id="1854479"/>
    <lineage>
        <taxon>Eukaryota</taxon>
        <taxon>Fungi</taxon>
        <taxon>Dikarya</taxon>
        <taxon>Ascomycota</taxon>
        <taxon>Pezizomycotina</taxon>
        <taxon>Sordariomycetes</taxon>
        <taxon>Sordariomycetidae</taxon>
        <taxon>Sordariales</taxon>
        <taxon>Chaetomiaceae</taxon>
        <taxon>Chaetomium</taxon>
    </lineage>
</organism>
<proteinExistence type="predicted"/>
<keyword evidence="2" id="KW-1185">Reference proteome</keyword>
<sequence>MPTDDELVKEMEILLQEQQQNIRDWITLDVARSAMVIGLVTSIVLATRYGYHFSTQRH</sequence>
<evidence type="ECO:0000313" key="1">
    <source>
        <dbReference type="EMBL" id="KAH6641860.1"/>
    </source>
</evidence>
<evidence type="ECO:0000313" key="2">
    <source>
        <dbReference type="Proteomes" id="UP000724584"/>
    </source>
</evidence>
<comment type="caution">
    <text evidence="1">The sequence shown here is derived from an EMBL/GenBank/DDBJ whole genome shotgun (WGS) entry which is preliminary data.</text>
</comment>
<name>A0ACB7PK01_9PEZI</name>
<dbReference type="Proteomes" id="UP000724584">
    <property type="component" value="Unassembled WGS sequence"/>
</dbReference>